<evidence type="ECO:0000256" key="4">
    <source>
        <dbReference type="ARBA" id="ARBA00022741"/>
    </source>
</evidence>
<evidence type="ECO:0000313" key="9">
    <source>
        <dbReference type="EMBL" id="KAF8673307.1"/>
    </source>
</evidence>
<evidence type="ECO:0000256" key="1">
    <source>
        <dbReference type="ARBA" id="ARBA00008894"/>
    </source>
</evidence>
<proteinExistence type="inferred from homology"/>
<evidence type="ECO:0000256" key="2">
    <source>
        <dbReference type="ARBA" id="ARBA00022614"/>
    </source>
</evidence>
<dbReference type="EMBL" id="JACEFO010002208">
    <property type="protein sequence ID" value="KAF8673307.1"/>
    <property type="molecule type" value="Genomic_DNA"/>
</dbReference>
<feature type="compositionally biased region" description="Basic and acidic residues" evidence="6">
    <location>
        <begin position="204"/>
        <end position="215"/>
    </location>
</feature>
<evidence type="ECO:0000256" key="5">
    <source>
        <dbReference type="ARBA" id="ARBA00022821"/>
    </source>
</evidence>
<comment type="similarity">
    <text evidence="1">Belongs to the disease resistance NB-LRR family.</text>
</comment>
<dbReference type="PANTHER" id="PTHR19338">
    <property type="entry name" value="TRANSLOCASE OF INNER MITOCHONDRIAL MEMBRANE 13 HOMOLOG"/>
    <property type="match status" value="1"/>
</dbReference>
<dbReference type="OrthoDB" id="690104at2759"/>
<dbReference type="InterPro" id="IPR027417">
    <property type="entry name" value="P-loop_NTPase"/>
</dbReference>
<reference evidence="9" key="1">
    <citation type="submission" date="2020-07" db="EMBL/GenBank/DDBJ databases">
        <title>Genome sequence and genetic diversity analysis of an under-domesticated orphan crop, white fonio (Digitaria exilis).</title>
        <authorList>
            <person name="Bennetzen J.L."/>
            <person name="Chen S."/>
            <person name="Ma X."/>
            <person name="Wang X."/>
            <person name="Yssel A.E.J."/>
            <person name="Chaluvadi S.R."/>
            <person name="Johnson M."/>
            <person name="Gangashetty P."/>
            <person name="Hamidou F."/>
            <person name="Sanogo M.D."/>
            <person name="Zwaenepoel A."/>
            <person name="Wallace J."/>
            <person name="Van De Peer Y."/>
            <person name="Van Deynze A."/>
        </authorList>
    </citation>
    <scope>NUCLEOTIDE SEQUENCE</scope>
    <source>
        <tissue evidence="9">Leaves</tissue>
    </source>
</reference>
<dbReference type="InterPro" id="IPR002182">
    <property type="entry name" value="NB-ARC"/>
</dbReference>
<gene>
    <name evidence="9" type="ORF">HU200_048863</name>
</gene>
<protein>
    <submittedName>
        <fullName evidence="9">Uncharacterized protein</fullName>
    </submittedName>
</protein>
<dbReference type="Pfam" id="PF18052">
    <property type="entry name" value="Rx_N"/>
    <property type="match status" value="1"/>
</dbReference>
<dbReference type="Gene3D" id="3.40.50.300">
    <property type="entry name" value="P-loop containing nucleotide triphosphate hydrolases"/>
    <property type="match status" value="1"/>
</dbReference>
<dbReference type="Proteomes" id="UP000636709">
    <property type="component" value="Unassembled WGS sequence"/>
</dbReference>
<feature type="region of interest" description="Disordered" evidence="6">
    <location>
        <begin position="173"/>
        <end position="229"/>
    </location>
</feature>
<dbReference type="Gene3D" id="1.20.5.4130">
    <property type="match status" value="1"/>
</dbReference>
<dbReference type="InterPro" id="IPR041118">
    <property type="entry name" value="Rx_N"/>
</dbReference>
<keyword evidence="2" id="KW-0433">Leucine-rich repeat</keyword>
<feature type="compositionally biased region" description="Basic and acidic residues" evidence="6">
    <location>
        <begin position="137"/>
        <end position="151"/>
    </location>
</feature>
<keyword evidence="5" id="KW-0611">Plant defense</keyword>
<dbReference type="GO" id="GO:0006952">
    <property type="term" value="P:defense response"/>
    <property type="evidence" value="ECO:0007669"/>
    <property type="project" value="UniProtKB-KW"/>
</dbReference>
<keyword evidence="4" id="KW-0547">Nucleotide-binding</keyword>
<feature type="domain" description="NB-ARC" evidence="7">
    <location>
        <begin position="240"/>
        <end position="399"/>
    </location>
</feature>
<dbReference type="GO" id="GO:0043531">
    <property type="term" value="F:ADP binding"/>
    <property type="evidence" value="ECO:0007669"/>
    <property type="project" value="InterPro"/>
</dbReference>
<dbReference type="AlphaFoldDB" id="A0A835AUC1"/>
<name>A0A835AUC1_9POAL</name>
<evidence type="ECO:0000256" key="3">
    <source>
        <dbReference type="ARBA" id="ARBA00022737"/>
    </source>
</evidence>
<evidence type="ECO:0000259" key="8">
    <source>
        <dbReference type="Pfam" id="PF18052"/>
    </source>
</evidence>
<feature type="domain" description="Disease resistance N-terminal" evidence="8">
    <location>
        <begin position="17"/>
        <end position="85"/>
    </location>
</feature>
<sequence length="426" mass="49143">MADLVLGLAKMTVQGTVTMARSAMEDEAKMKKSVQRDLMVISDEFEMMRTFLNHAKDHDTDDLTRTRVRQVRNMAIDMEDCIETIFNLDNKPHWWRGMIPSWCMPARVPVKDLDAAVANIEQLKARVEAMGQRDLRYNRIDDSGHKPEKTHQQATAADAGMHRARMDLAKLINRENNTNQARTKGGAEGEQPEPRHMSAAGGVSDDRDYEDRYNDSNDDDNQQKKRKSDINLDKEIDDVHQLKVISVLGTGNGIEMMSIKKAYEDQETCKNFNHRAWVKLVHPFHPAKFIRSLLAQFYNNCCPKQDNNEHVLKLMVAIDNALIMEFMSKISEKYLVVLEDVSSMVDWEAVRAYLPDKKNGSCIVVHTRRFEVARSCVGNGYQVSELEKNPAVYLLYKEVYVLSFCIMLNYFRKKYTPSFIFFYLTF</sequence>
<evidence type="ECO:0000259" key="7">
    <source>
        <dbReference type="Pfam" id="PF00931"/>
    </source>
</evidence>
<evidence type="ECO:0000313" key="10">
    <source>
        <dbReference type="Proteomes" id="UP000636709"/>
    </source>
</evidence>
<organism evidence="9 10">
    <name type="scientific">Digitaria exilis</name>
    <dbReference type="NCBI Taxonomy" id="1010633"/>
    <lineage>
        <taxon>Eukaryota</taxon>
        <taxon>Viridiplantae</taxon>
        <taxon>Streptophyta</taxon>
        <taxon>Embryophyta</taxon>
        <taxon>Tracheophyta</taxon>
        <taxon>Spermatophyta</taxon>
        <taxon>Magnoliopsida</taxon>
        <taxon>Liliopsida</taxon>
        <taxon>Poales</taxon>
        <taxon>Poaceae</taxon>
        <taxon>PACMAD clade</taxon>
        <taxon>Panicoideae</taxon>
        <taxon>Panicodae</taxon>
        <taxon>Paniceae</taxon>
        <taxon>Anthephorinae</taxon>
        <taxon>Digitaria</taxon>
    </lineage>
</organism>
<dbReference type="Pfam" id="PF00931">
    <property type="entry name" value="NB-ARC"/>
    <property type="match status" value="1"/>
</dbReference>
<comment type="caution">
    <text evidence="9">The sequence shown here is derived from an EMBL/GenBank/DDBJ whole genome shotgun (WGS) entry which is preliminary data.</text>
</comment>
<keyword evidence="3" id="KW-0677">Repeat</keyword>
<dbReference type="PANTHER" id="PTHR19338:SF58">
    <property type="entry name" value="OS09G0517100 PROTEIN"/>
    <property type="match status" value="1"/>
</dbReference>
<keyword evidence="10" id="KW-1185">Reference proteome</keyword>
<accession>A0A835AUC1</accession>
<feature type="region of interest" description="Disordered" evidence="6">
    <location>
        <begin position="137"/>
        <end position="160"/>
    </location>
</feature>
<dbReference type="SUPFAM" id="SSF52540">
    <property type="entry name" value="P-loop containing nucleoside triphosphate hydrolases"/>
    <property type="match status" value="1"/>
</dbReference>
<evidence type="ECO:0000256" key="6">
    <source>
        <dbReference type="SAM" id="MobiDB-lite"/>
    </source>
</evidence>